<evidence type="ECO:0000313" key="2">
    <source>
        <dbReference type="Proteomes" id="UP000829291"/>
    </source>
</evidence>
<dbReference type="Gene3D" id="1.20.58.70">
    <property type="match status" value="1"/>
</dbReference>
<name>A0A6J0B8X3_NEOLC</name>
<dbReference type="GeneID" id="107218164"/>
<dbReference type="OrthoDB" id="6153032at2759"/>
<dbReference type="GO" id="GO:0005739">
    <property type="term" value="C:mitochondrion"/>
    <property type="evidence" value="ECO:0007669"/>
    <property type="project" value="InterPro"/>
</dbReference>
<keyword evidence="2" id="KW-1185">Reference proteome</keyword>
<evidence type="ECO:0000256" key="1">
    <source>
        <dbReference type="SAM" id="MobiDB-lite"/>
    </source>
</evidence>
<dbReference type="SUPFAM" id="SSF46984">
    <property type="entry name" value="Smac/diablo"/>
    <property type="match status" value="1"/>
</dbReference>
<accession>A0A6J0B8X3</accession>
<dbReference type="InParanoid" id="A0A6J0B8X3"/>
<dbReference type="RefSeq" id="XP_015511430.1">
    <property type="nucleotide sequence ID" value="XM_015655944.2"/>
</dbReference>
<dbReference type="InterPro" id="IPR009062">
    <property type="entry name" value="Smac/DIABLO-like_sf"/>
</dbReference>
<dbReference type="KEGG" id="nlo:107218164"/>
<evidence type="ECO:0000313" key="3">
    <source>
        <dbReference type="RefSeq" id="XP_015511430.1"/>
    </source>
</evidence>
<feature type="compositionally biased region" description="Polar residues" evidence="1">
    <location>
        <begin position="201"/>
        <end position="214"/>
    </location>
</feature>
<feature type="region of interest" description="Disordered" evidence="1">
    <location>
        <begin position="197"/>
        <end position="229"/>
    </location>
</feature>
<sequence>MACRQVLKAIIRRTWPIMYASTTLFVNSTSTQKPCADQKLTLEPPDSKTLSYDYMIKQSTIDAVNTASQVLTVTYSAIESTSRDYRNMLTKLIVLVRETLTYEVCDSHWDMIVEVRAEVQLKKEILTKLIGFMDYVHKMAVAASETTYLAGMDNLSTTLCQRIDDALINMQKEIDLNKVLEEEYCRVQQQCIIKSTKEDVSQNQQESPISTPTLNPDLDMDEIVNSVDP</sequence>
<organism evidence="3">
    <name type="scientific">Neodiprion lecontei</name>
    <name type="common">Redheaded pine sawfly</name>
    <dbReference type="NCBI Taxonomy" id="441921"/>
    <lineage>
        <taxon>Eukaryota</taxon>
        <taxon>Metazoa</taxon>
        <taxon>Ecdysozoa</taxon>
        <taxon>Arthropoda</taxon>
        <taxon>Hexapoda</taxon>
        <taxon>Insecta</taxon>
        <taxon>Pterygota</taxon>
        <taxon>Neoptera</taxon>
        <taxon>Endopterygota</taxon>
        <taxon>Hymenoptera</taxon>
        <taxon>Tenthredinoidea</taxon>
        <taxon>Diprionidae</taxon>
        <taxon>Diprioninae</taxon>
        <taxon>Neodiprion</taxon>
    </lineage>
</organism>
<gene>
    <name evidence="3" type="primary">LOC107218164</name>
</gene>
<dbReference type="Proteomes" id="UP000829291">
    <property type="component" value="Chromosome 6"/>
</dbReference>
<reference evidence="3" key="1">
    <citation type="submission" date="2025-08" db="UniProtKB">
        <authorList>
            <consortium name="RefSeq"/>
        </authorList>
    </citation>
    <scope>IDENTIFICATION</scope>
    <source>
        <tissue evidence="3">Thorax and Abdomen</tissue>
    </source>
</reference>
<dbReference type="GO" id="GO:0006915">
    <property type="term" value="P:apoptotic process"/>
    <property type="evidence" value="ECO:0007669"/>
    <property type="project" value="InterPro"/>
</dbReference>
<dbReference type="AlphaFoldDB" id="A0A6J0B8X3"/>
<protein>
    <submittedName>
        <fullName evidence="3">Uncharacterized protein LOC107218164 isoform X2</fullName>
    </submittedName>
</protein>
<proteinExistence type="predicted"/>